<sequence length="1029" mass="116433">MMKRFAIILWVFTLLLGKDSGIERRVAVTVKKGIPVNLEKIGDYPFPTNPMNDRAKGYLLQGKVKNAITNYGGFIDWNNHPAGLWGDYTYLPNVSFLTGVPGQKYTSEFDWSLFESIQVGGEIIRQTWISEDAYSAWFEDGDTNFVSILFEAENDDGIWRPDSIAKVLSIDLVNDYYQWGINDTTESIFISAKETNDPNNSGSRMGLIYPWALRPKLKERSDDFDVYDYGEDKEEWTRDDVQQYYGVNVAESWFTRIGGSTNTDWQATTKARVNTHNTVISAGDIFGDTYFSDPGDTYPLLAHSNYSQTWPTRLNIETGEMEAFWPGWWAEEYIEDLPGCDGSRKDTDCWQEVPGRFISDTDVYMEFDDRWAHRGNLVNTNDEYDVVGYPMGFKVKAEAHSYGVSYAEDIMFVTVRVRNESGDWYDEDGNFHHGLIMPDGTKLNHGKGFNYQGVTLGFYMDADAASTDIYGNFGVHTNDDDYMEYYDERFEIGGESLIVSMAMIYDYDGNSNGATDLGIVATQLLDTPKATREIDLDMDGFPDRYPGEALKMTDWHWFDWYNRPGVVNREGNSSCFAGGSGCPQAKNKEEIMYKLMIGDTTNLKSSEKAWFFHTPNPDTDLGTELNPHFDSLEGLEDEDAFDGGLDCVFIMSCGPFDLKVGEEVPFSFCIIFGQNKQDLISNAKFAQIMYNSHYQGYTPPTRPEVHAVTDHNKVTLFWDNAADSSNDIVTGYADFEGYKIYKSKDGGSTWGTPDKQIYDDYGIAVGWQPYAQFDLSADEDSVHCIWENDECADGLNRGRSISGPDPHAPWFNLGNDTGLEAIDTLATINSKDYHYYFVDTDVQDGLQYTYAVTAYDMGVESDFVIIWGDDTSGGFIPDTSWSYSNPEHWSSPDGYASIENSKGTTILDKNFIQIYAGFKSQEQISKIGVVPNPYIVRSYINETEWVRQIRFTKLPPVCTIKIFTVNGEHVQTLEHEDLTSQDSNEIFSGGETVWDLRTVNNQEIAPGLYIFTVEATGLEDYIGKFAVVR</sequence>
<name>E0XVU6_9BACT</name>
<accession>E0XVU6</accession>
<organism evidence="1">
    <name type="scientific">uncultured Fidelibacterota bacterium HF4000_22B16</name>
    <dbReference type="NCBI Taxonomy" id="710791"/>
    <lineage>
        <taxon>Bacteria</taxon>
        <taxon>Pseudomonadati</taxon>
        <taxon>Fidelibacterota</taxon>
        <taxon>environmental samples</taxon>
    </lineage>
</organism>
<dbReference type="Gene3D" id="2.60.40.10">
    <property type="entry name" value="Immunoglobulins"/>
    <property type="match status" value="1"/>
</dbReference>
<dbReference type="EMBL" id="GU474892">
    <property type="protein sequence ID" value="ADI18537.1"/>
    <property type="molecule type" value="Genomic_DNA"/>
</dbReference>
<reference evidence="1" key="1">
    <citation type="journal article" date="2011" name="Environ. Microbiol.">
        <title>Time-series analyses of Monterey Bay coastal microbial picoplankton using a 'genome proxy' microarray.</title>
        <authorList>
            <person name="Rich V.I."/>
            <person name="Pham V.D."/>
            <person name="Eppley J."/>
            <person name="Shi Y."/>
            <person name="DeLong E.F."/>
        </authorList>
    </citation>
    <scope>NUCLEOTIDE SEQUENCE</scope>
</reference>
<protein>
    <recommendedName>
        <fullName evidence="2">T9SS type A sorting domain-containing protein</fullName>
    </recommendedName>
</protein>
<proteinExistence type="predicted"/>
<dbReference type="AlphaFoldDB" id="E0XVU6"/>
<evidence type="ECO:0008006" key="2">
    <source>
        <dbReference type="Google" id="ProtNLM"/>
    </source>
</evidence>
<dbReference type="Gene3D" id="2.60.40.4070">
    <property type="match status" value="1"/>
</dbReference>
<dbReference type="InterPro" id="IPR013783">
    <property type="entry name" value="Ig-like_fold"/>
</dbReference>
<evidence type="ECO:0000313" key="1">
    <source>
        <dbReference type="EMBL" id="ADI18537.1"/>
    </source>
</evidence>